<protein>
    <submittedName>
        <fullName evidence="3">Fatty acid desaturase</fullName>
    </submittedName>
</protein>
<dbReference type="GO" id="GO:0042284">
    <property type="term" value="F:sphingolipid delta-4 desaturase activity"/>
    <property type="evidence" value="ECO:0007669"/>
    <property type="project" value="TreeGrafter"/>
</dbReference>
<name>A0AB39Q869_9ACTN</name>
<dbReference type="EMBL" id="CP163439">
    <property type="protein sequence ID" value="XDQ39478.1"/>
    <property type="molecule type" value="Genomic_DNA"/>
</dbReference>
<gene>
    <name evidence="3" type="ORF">AB5J49_42420</name>
</gene>
<proteinExistence type="predicted"/>
<feature type="transmembrane region" description="Helical" evidence="1">
    <location>
        <begin position="17"/>
        <end position="36"/>
    </location>
</feature>
<organism evidence="3">
    <name type="scientific">Streptomyces sp. R28</name>
    <dbReference type="NCBI Taxonomy" id="3238628"/>
    <lineage>
        <taxon>Bacteria</taxon>
        <taxon>Bacillati</taxon>
        <taxon>Actinomycetota</taxon>
        <taxon>Actinomycetes</taxon>
        <taxon>Kitasatosporales</taxon>
        <taxon>Streptomycetaceae</taxon>
        <taxon>Streptomyces</taxon>
    </lineage>
</organism>
<dbReference type="PANTHER" id="PTHR12879">
    <property type="entry name" value="SPHINGOLIPID DELTA 4 DESATURASE/C-4 HYDROXYLASE PROTEIN DES2"/>
    <property type="match status" value="1"/>
</dbReference>
<dbReference type="Pfam" id="PF00487">
    <property type="entry name" value="FA_desaturase"/>
    <property type="match status" value="1"/>
</dbReference>
<keyword evidence="1" id="KW-0812">Transmembrane</keyword>
<reference evidence="3" key="1">
    <citation type="submission" date="2024-07" db="EMBL/GenBank/DDBJ databases">
        <authorList>
            <person name="Yu S.T."/>
        </authorList>
    </citation>
    <scope>NUCLEOTIDE SEQUENCE</scope>
    <source>
        <strain evidence="3">R28</strain>
    </source>
</reference>
<dbReference type="GO" id="GO:0046513">
    <property type="term" value="P:ceramide biosynthetic process"/>
    <property type="evidence" value="ECO:0007669"/>
    <property type="project" value="TreeGrafter"/>
</dbReference>
<evidence type="ECO:0000313" key="3">
    <source>
        <dbReference type="EMBL" id="XDQ39478.1"/>
    </source>
</evidence>
<feature type="domain" description="Fatty acid desaturase" evidence="2">
    <location>
        <begin position="42"/>
        <end position="295"/>
    </location>
</feature>
<dbReference type="RefSeq" id="WP_369174202.1">
    <property type="nucleotide sequence ID" value="NZ_CP163439.1"/>
</dbReference>
<evidence type="ECO:0000259" key="2">
    <source>
        <dbReference type="Pfam" id="PF00487"/>
    </source>
</evidence>
<dbReference type="PANTHER" id="PTHR12879:SF8">
    <property type="entry name" value="SPHINGOLIPID DELTA(4)-DESATURASE DES1"/>
    <property type="match status" value="1"/>
</dbReference>
<keyword evidence="1" id="KW-1133">Transmembrane helix</keyword>
<accession>A0AB39Q869</accession>
<dbReference type="InterPro" id="IPR005804">
    <property type="entry name" value="FA_desaturase_dom"/>
</dbReference>
<feature type="transmembrane region" description="Helical" evidence="1">
    <location>
        <begin position="48"/>
        <end position="67"/>
    </location>
</feature>
<keyword evidence="1" id="KW-0472">Membrane</keyword>
<dbReference type="AlphaFoldDB" id="A0AB39Q869"/>
<evidence type="ECO:0000256" key="1">
    <source>
        <dbReference type="SAM" id="Phobius"/>
    </source>
</evidence>
<dbReference type="GO" id="GO:0016020">
    <property type="term" value="C:membrane"/>
    <property type="evidence" value="ECO:0007669"/>
    <property type="project" value="GOC"/>
</dbReference>
<sequence>MVDAKPRRFWRNSPADAILLAITLTQFIGTITLAALTPDGLWPRLASAALVTAMMTYSIIVVTHLFVHQPWFTDNRLNAVLSAISSANIAQSVQGYHLTHVRNHHRYNNDRKRDGTTADITSTFRYGREDEHAPLWWYLVRGLAASAQEWALNWAMLRRGCAVGRRETTLLSLAARHPERRAAELRQIRGDRLALLAFTALLAVVSWQWTLLCYLPSVALAFTLVNIQNYYRHFGAEPESRYANSVSHYGRLYNLLTFNDGYHQEHHLRPTTHWSRLPEVAEQYQEQFEEAGRVVSPVPALVGFLDTGRAAGRMSR</sequence>
<feature type="transmembrane region" description="Helical" evidence="1">
    <location>
        <begin position="193"/>
        <end position="212"/>
    </location>
</feature>